<dbReference type="AlphaFoldDB" id="A0A4Y8IQR3"/>
<proteinExistence type="predicted"/>
<evidence type="ECO:0000313" key="3">
    <source>
        <dbReference type="Proteomes" id="UP000297975"/>
    </source>
</evidence>
<comment type="caution">
    <text evidence="2">The sequence shown here is derived from an EMBL/GenBank/DDBJ whole genome shotgun (WGS) entry which is preliminary data.</text>
</comment>
<dbReference type="EMBL" id="SOPW01000005">
    <property type="protein sequence ID" value="TFB22880.1"/>
    <property type="molecule type" value="Genomic_DNA"/>
</dbReference>
<dbReference type="RefSeq" id="WP_134339611.1">
    <property type="nucleotide sequence ID" value="NZ_SOPW01000005.1"/>
</dbReference>
<feature type="transmembrane region" description="Helical" evidence="1">
    <location>
        <begin position="9"/>
        <end position="26"/>
    </location>
</feature>
<protein>
    <submittedName>
        <fullName evidence="2">Uncharacterized protein</fullName>
    </submittedName>
</protein>
<sequence>MKKYQAKINPIYILTYLILLTSLLFITTSTIVVVLTLILMLSFVLVGFLRFNFQISNKKLTYYVSFWKFKLMYKEVQPSDIKMINFKRIGRSKKGAIIQMQKGSNFRIVDFKPDTVTDDLEKFSGKHNIPLHMTKDYMKLQGLSVNPD</sequence>
<evidence type="ECO:0000313" key="2">
    <source>
        <dbReference type="EMBL" id="TFB22880.1"/>
    </source>
</evidence>
<feature type="transmembrane region" description="Helical" evidence="1">
    <location>
        <begin position="32"/>
        <end position="53"/>
    </location>
</feature>
<keyword evidence="1" id="KW-0472">Membrane</keyword>
<keyword evidence="3" id="KW-1185">Reference proteome</keyword>
<keyword evidence="1" id="KW-0812">Transmembrane</keyword>
<dbReference type="OrthoDB" id="2427324at2"/>
<organism evidence="2 3">
    <name type="scientific">Filobacillus milosensis</name>
    <dbReference type="NCBI Taxonomy" id="94137"/>
    <lineage>
        <taxon>Bacteria</taxon>
        <taxon>Bacillati</taxon>
        <taxon>Bacillota</taxon>
        <taxon>Bacilli</taxon>
        <taxon>Bacillales</taxon>
        <taxon>Bacillaceae</taxon>
        <taxon>Filobacillus</taxon>
    </lineage>
</organism>
<accession>A0A4Y8IQR3</accession>
<gene>
    <name evidence="2" type="ORF">E3U55_06475</name>
</gene>
<dbReference type="Proteomes" id="UP000297975">
    <property type="component" value="Unassembled WGS sequence"/>
</dbReference>
<evidence type="ECO:0000256" key="1">
    <source>
        <dbReference type="SAM" id="Phobius"/>
    </source>
</evidence>
<keyword evidence="1" id="KW-1133">Transmembrane helix</keyword>
<reference evidence="2 3" key="1">
    <citation type="submission" date="2019-03" db="EMBL/GenBank/DDBJ databases">
        <authorList>
            <person name="He R.-H."/>
        </authorList>
    </citation>
    <scope>NUCLEOTIDE SEQUENCE [LARGE SCALE GENOMIC DNA]</scope>
    <source>
        <strain evidence="3">SH 714</strain>
    </source>
</reference>
<name>A0A4Y8IQR3_9BACI</name>